<dbReference type="PROSITE" id="PS50262">
    <property type="entry name" value="G_PROTEIN_RECEP_F1_2"/>
    <property type="match status" value="1"/>
</dbReference>
<dbReference type="STRING" id="29170.A0A368F8W4"/>
<sequence length="147" mass="17192">MLSVWYNPILRNSFGVLCFSHSIANFGVLLVFVFWLTPVTVIGIIALIVYNFYRQADITTELLGKVLGQINIMFWDVCVYSHLAISINRIVAITLPYKAAELLTIRRTFFMVAIVWWLGFCHIIPYFWSEFYLSFLFSCRQNQHTYS</sequence>
<dbReference type="PANTHER" id="PTHR23017">
    <property type="entry name" value="SERPENTINE RECEPTOR, CLASS X"/>
    <property type="match status" value="1"/>
</dbReference>
<evidence type="ECO:0000256" key="5">
    <source>
        <dbReference type="SAM" id="Phobius"/>
    </source>
</evidence>
<proteinExistence type="predicted"/>
<evidence type="ECO:0000259" key="6">
    <source>
        <dbReference type="PROSITE" id="PS50262"/>
    </source>
</evidence>
<dbReference type="Gene3D" id="1.20.1070.10">
    <property type="entry name" value="Rhodopsin 7-helix transmembrane proteins"/>
    <property type="match status" value="1"/>
</dbReference>
<dbReference type="Pfam" id="PF10328">
    <property type="entry name" value="7TM_GPCR_Srx"/>
    <property type="match status" value="1"/>
</dbReference>
<comment type="subcellular location">
    <subcellularLocation>
        <location evidence="1">Membrane</location>
    </subcellularLocation>
</comment>
<evidence type="ECO:0000256" key="3">
    <source>
        <dbReference type="ARBA" id="ARBA00022989"/>
    </source>
</evidence>
<name>A0A368F8W4_ANCCA</name>
<reference evidence="7 8" key="1">
    <citation type="submission" date="2014-10" db="EMBL/GenBank/DDBJ databases">
        <title>Draft genome of the hookworm Ancylostoma caninum.</title>
        <authorList>
            <person name="Mitreva M."/>
        </authorList>
    </citation>
    <scope>NUCLEOTIDE SEQUENCE [LARGE SCALE GENOMIC DNA]</scope>
    <source>
        <strain evidence="7 8">Baltimore</strain>
    </source>
</reference>
<dbReference type="InterPro" id="IPR019430">
    <property type="entry name" value="7TM_GPCR_serpentine_rcpt_Srx"/>
</dbReference>
<evidence type="ECO:0000313" key="7">
    <source>
        <dbReference type="EMBL" id="RCN28601.1"/>
    </source>
</evidence>
<evidence type="ECO:0000256" key="1">
    <source>
        <dbReference type="ARBA" id="ARBA00004370"/>
    </source>
</evidence>
<evidence type="ECO:0000313" key="8">
    <source>
        <dbReference type="Proteomes" id="UP000252519"/>
    </source>
</evidence>
<dbReference type="Proteomes" id="UP000252519">
    <property type="component" value="Unassembled WGS sequence"/>
</dbReference>
<feature type="transmembrane region" description="Helical" evidence="5">
    <location>
        <begin position="29"/>
        <end position="53"/>
    </location>
</feature>
<dbReference type="OrthoDB" id="5800536at2759"/>
<keyword evidence="3 5" id="KW-1133">Transmembrane helix</keyword>
<protein>
    <recommendedName>
        <fullName evidence="6">G-protein coupled receptors family 1 profile domain-containing protein</fullName>
    </recommendedName>
</protein>
<dbReference type="SUPFAM" id="SSF81321">
    <property type="entry name" value="Family A G protein-coupled receptor-like"/>
    <property type="match status" value="1"/>
</dbReference>
<comment type="caution">
    <text evidence="7">The sequence shown here is derived from an EMBL/GenBank/DDBJ whole genome shotgun (WGS) entry which is preliminary data.</text>
</comment>
<keyword evidence="8" id="KW-1185">Reference proteome</keyword>
<dbReference type="PANTHER" id="PTHR23017:SF3">
    <property type="entry name" value="G-PROTEIN COUPLED RECEPTORS FAMILY 1 PROFILE DOMAIN-CONTAINING PROTEIN"/>
    <property type="match status" value="1"/>
</dbReference>
<accession>A0A368F8W4</accession>
<feature type="transmembrane region" description="Helical" evidence="5">
    <location>
        <begin position="109"/>
        <end position="128"/>
    </location>
</feature>
<organism evidence="7 8">
    <name type="scientific">Ancylostoma caninum</name>
    <name type="common">Dog hookworm</name>
    <dbReference type="NCBI Taxonomy" id="29170"/>
    <lineage>
        <taxon>Eukaryota</taxon>
        <taxon>Metazoa</taxon>
        <taxon>Ecdysozoa</taxon>
        <taxon>Nematoda</taxon>
        <taxon>Chromadorea</taxon>
        <taxon>Rhabditida</taxon>
        <taxon>Rhabditina</taxon>
        <taxon>Rhabditomorpha</taxon>
        <taxon>Strongyloidea</taxon>
        <taxon>Ancylostomatidae</taxon>
        <taxon>Ancylostomatinae</taxon>
        <taxon>Ancylostoma</taxon>
    </lineage>
</organism>
<evidence type="ECO:0000256" key="2">
    <source>
        <dbReference type="ARBA" id="ARBA00022692"/>
    </source>
</evidence>
<feature type="transmembrane region" description="Helical" evidence="5">
    <location>
        <begin position="73"/>
        <end position="97"/>
    </location>
</feature>
<dbReference type="CDD" id="cd00637">
    <property type="entry name" value="7tm_classA_rhodopsin-like"/>
    <property type="match status" value="1"/>
</dbReference>
<keyword evidence="2 5" id="KW-0812">Transmembrane</keyword>
<keyword evidence="4 5" id="KW-0472">Membrane</keyword>
<dbReference type="InterPro" id="IPR017452">
    <property type="entry name" value="GPCR_Rhodpsn_7TM"/>
</dbReference>
<feature type="domain" description="G-protein coupled receptors family 1 profile" evidence="6">
    <location>
        <begin position="1"/>
        <end position="147"/>
    </location>
</feature>
<dbReference type="AlphaFoldDB" id="A0A368F8W4"/>
<dbReference type="EMBL" id="JOJR01002464">
    <property type="protein sequence ID" value="RCN28601.1"/>
    <property type="molecule type" value="Genomic_DNA"/>
</dbReference>
<evidence type="ECO:0000256" key="4">
    <source>
        <dbReference type="ARBA" id="ARBA00023136"/>
    </source>
</evidence>
<gene>
    <name evidence="7" type="ORF">ANCCAN_25654</name>
</gene>
<dbReference type="GO" id="GO:0016020">
    <property type="term" value="C:membrane"/>
    <property type="evidence" value="ECO:0007669"/>
    <property type="project" value="UniProtKB-SubCell"/>
</dbReference>